<feature type="transmembrane region" description="Helical" evidence="1">
    <location>
        <begin position="258"/>
        <end position="279"/>
    </location>
</feature>
<feature type="transmembrane region" description="Helical" evidence="1">
    <location>
        <begin position="223"/>
        <end position="246"/>
    </location>
</feature>
<feature type="transmembrane region" description="Helical" evidence="1">
    <location>
        <begin position="315"/>
        <end position="333"/>
    </location>
</feature>
<feature type="transmembrane region" description="Helical" evidence="1">
    <location>
        <begin position="91"/>
        <end position="108"/>
    </location>
</feature>
<reference evidence="2 3" key="1">
    <citation type="submission" date="2019-03" db="EMBL/GenBank/DDBJ databases">
        <title>Genomic Encyclopedia of Type Strains, Phase IV (KMG-IV): sequencing the most valuable type-strain genomes for metagenomic binning, comparative biology and taxonomic classification.</title>
        <authorList>
            <person name="Goeker M."/>
        </authorList>
    </citation>
    <scope>NUCLEOTIDE SEQUENCE [LARGE SCALE GENOMIC DNA]</scope>
    <source>
        <strain evidence="2 3">DSM 25287</strain>
    </source>
</reference>
<sequence>MNALVQILILTSGLLMNFAYPLVFGLKSYGSFLQTVLLTLVCHRLIDIVAEPLIALIAEERFFVTSLAFNLVLGALAWTVAPLFGVGEVDLPLLFVMLSSSSVMLSLHRLRLLRALVGYLIVFNVSFIGLVLFQLYDSESGPGLRGILLITNSVGVVVGFVLLARVSTWRGGISHTLLGVMRTAAVQMPIALCSTLIFSFLTTIFPLLCSPILDASSLARLRVLISIAQASISAFPVNAKAIFVAMHSSGAAARLIPLLRVAFWYFFVAAAFVVVLARFRLEFEPYANVSGVMITFFWMVCLERYLLALGLRKRLMAMNAIGFVALCTVSFWVKDFQDALSVYAVSVGLYATLLIVVAQVGRSASIALMLIPAIVSIMVVGAVMQVFDLLLAVACLGGLAFVFFPLRRGDWEILTGRI</sequence>
<name>A0A4R2L028_9GAMM</name>
<feature type="transmembrane region" description="Helical" evidence="1">
    <location>
        <begin position="62"/>
        <end position="85"/>
    </location>
</feature>
<organism evidence="2 3">
    <name type="scientific">Plasticicumulans lactativorans</name>
    <dbReference type="NCBI Taxonomy" id="1133106"/>
    <lineage>
        <taxon>Bacteria</taxon>
        <taxon>Pseudomonadati</taxon>
        <taxon>Pseudomonadota</taxon>
        <taxon>Gammaproteobacteria</taxon>
        <taxon>Candidatus Competibacteraceae</taxon>
        <taxon>Plasticicumulans</taxon>
    </lineage>
</organism>
<keyword evidence="1" id="KW-0812">Transmembrane</keyword>
<keyword evidence="3" id="KW-1185">Reference proteome</keyword>
<dbReference type="OrthoDB" id="7014331at2"/>
<dbReference type="AlphaFoldDB" id="A0A4R2L028"/>
<evidence type="ECO:0008006" key="4">
    <source>
        <dbReference type="Google" id="ProtNLM"/>
    </source>
</evidence>
<feature type="transmembrane region" description="Helical" evidence="1">
    <location>
        <begin position="142"/>
        <end position="164"/>
    </location>
</feature>
<feature type="transmembrane region" description="Helical" evidence="1">
    <location>
        <begin position="285"/>
        <end position="303"/>
    </location>
</feature>
<feature type="transmembrane region" description="Helical" evidence="1">
    <location>
        <begin position="339"/>
        <end position="357"/>
    </location>
</feature>
<feature type="transmembrane region" description="Helical" evidence="1">
    <location>
        <begin position="364"/>
        <end position="383"/>
    </location>
</feature>
<comment type="caution">
    <text evidence="2">The sequence shown here is derived from an EMBL/GenBank/DDBJ whole genome shotgun (WGS) entry which is preliminary data.</text>
</comment>
<gene>
    <name evidence="2" type="ORF">EV699_115119</name>
</gene>
<feature type="transmembrane region" description="Helical" evidence="1">
    <location>
        <begin position="389"/>
        <end position="406"/>
    </location>
</feature>
<accession>A0A4R2L028</accession>
<keyword evidence="1" id="KW-1133">Transmembrane helix</keyword>
<feature type="transmembrane region" description="Helical" evidence="1">
    <location>
        <begin position="115"/>
        <end position="136"/>
    </location>
</feature>
<dbReference type="EMBL" id="SLWY01000015">
    <property type="protein sequence ID" value="TCO80341.1"/>
    <property type="molecule type" value="Genomic_DNA"/>
</dbReference>
<evidence type="ECO:0000313" key="2">
    <source>
        <dbReference type="EMBL" id="TCO80341.1"/>
    </source>
</evidence>
<dbReference type="Proteomes" id="UP000295765">
    <property type="component" value="Unassembled WGS sequence"/>
</dbReference>
<proteinExistence type="predicted"/>
<dbReference type="RefSeq" id="WP_132543983.1">
    <property type="nucleotide sequence ID" value="NZ_SLWY01000015.1"/>
</dbReference>
<protein>
    <recommendedName>
        <fullName evidence="4">O-antigen/teichoic acid export membrane protein</fullName>
    </recommendedName>
</protein>
<feature type="transmembrane region" description="Helical" evidence="1">
    <location>
        <begin position="185"/>
        <end position="208"/>
    </location>
</feature>
<evidence type="ECO:0000256" key="1">
    <source>
        <dbReference type="SAM" id="Phobius"/>
    </source>
</evidence>
<keyword evidence="1" id="KW-0472">Membrane</keyword>
<evidence type="ECO:0000313" key="3">
    <source>
        <dbReference type="Proteomes" id="UP000295765"/>
    </source>
</evidence>